<evidence type="ECO:0000256" key="1">
    <source>
        <dbReference type="SAM" id="MobiDB-lite"/>
    </source>
</evidence>
<dbReference type="AlphaFoldDB" id="A0A6G1JQU8"/>
<proteinExistence type="predicted"/>
<dbReference type="Proteomes" id="UP000799428">
    <property type="component" value="Unassembled WGS sequence"/>
</dbReference>
<dbReference type="OrthoDB" id="3764734at2759"/>
<feature type="region of interest" description="Disordered" evidence="1">
    <location>
        <begin position="38"/>
        <end position="63"/>
    </location>
</feature>
<gene>
    <name evidence="2" type="ORF">K504DRAFT_508865</name>
</gene>
<reference evidence="2" key="1">
    <citation type="journal article" date="2020" name="Stud. Mycol.">
        <title>101 Dothideomycetes genomes: a test case for predicting lifestyles and emergence of pathogens.</title>
        <authorList>
            <person name="Haridas S."/>
            <person name="Albert R."/>
            <person name="Binder M."/>
            <person name="Bloem J."/>
            <person name="Labutti K."/>
            <person name="Salamov A."/>
            <person name="Andreopoulos B."/>
            <person name="Baker S."/>
            <person name="Barry K."/>
            <person name="Bills G."/>
            <person name="Bluhm B."/>
            <person name="Cannon C."/>
            <person name="Castanera R."/>
            <person name="Culley D."/>
            <person name="Daum C."/>
            <person name="Ezra D."/>
            <person name="Gonzalez J."/>
            <person name="Henrissat B."/>
            <person name="Kuo A."/>
            <person name="Liang C."/>
            <person name="Lipzen A."/>
            <person name="Lutzoni F."/>
            <person name="Magnuson J."/>
            <person name="Mondo S."/>
            <person name="Nolan M."/>
            <person name="Ohm R."/>
            <person name="Pangilinan J."/>
            <person name="Park H.-J."/>
            <person name="Ramirez L."/>
            <person name="Alfaro M."/>
            <person name="Sun H."/>
            <person name="Tritt A."/>
            <person name="Yoshinaga Y."/>
            <person name="Zwiers L.-H."/>
            <person name="Turgeon B."/>
            <person name="Goodwin S."/>
            <person name="Spatafora J."/>
            <person name="Crous P."/>
            <person name="Grigoriev I."/>
        </authorList>
    </citation>
    <scope>NUCLEOTIDE SEQUENCE</scope>
    <source>
        <strain evidence="2">CBS 279.74</strain>
    </source>
</reference>
<name>A0A6G1JQU8_9PLEO</name>
<evidence type="ECO:0000313" key="2">
    <source>
        <dbReference type="EMBL" id="KAF2702605.1"/>
    </source>
</evidence>
<accession>A0A6G1JQU8</accession>
<keyword evidence="3" id="KW-1185">Reference proteome</keyword>
<organism evidence="2 3">
    <name type="scientific">Pleomassaria siparia CBS 279.74</name>
    <dbReference type="NCBI Taxonomy" id="1314801"/>
    <lineage>
        <taxon>Eukaryota</taxon>
        <taxon>Fungi</taxon>
        <taxon>Dikarya</taxon>
        <taxon>Ascomycota</taxon>
        <taxon>Pezizomycotina</taxon>
        <taxon>Dothideomycetes</taxon>
        <taxon>Pleosporomycetidae</taxon>
        <taxon>Pleosporales</taxon>
        <taxon>Pleomassariaceae</taxon>
        <taxon>Pleomassaria</taxon>
    </lineage>
</organism>
<protein>
    <submittedName>
        <fullName evidence="2">Uncharacterized protein</fullName>
    </submittedName>
</protein>
<feature type="compositionally biased region" description="Polar residues" evidence="1">
    <location>
        <begin position="51"/>
        <end position="63"/>
    </location>
</feature>
<dbReference type="EMBL" id="MU005799">
    <property type="protein sequence ID" value="KAF2702605.1"/>
    <property type="molecule type" value="Genomic_DNA"/>
</dbReference>
<sequence length="63" mass="7272">MLKEELEAFKKQARHSLEIAYNVKAASHLRKVDEPTYNRMRQSHRDISKAVLNQPSNAEGHQA</sequence>
<evidence type="ECO:0000313" key="3">
    <source>
        <dbReference type="Proteomes" id="UP000799428"/>
    </source>
</evidence>